<dbReference type="OrthoDB" id="25002at2759"/>
<organism evidence="4 5">
    <name type="scientific">Stichopus japonicus</name>
    <name type="common">Sea cucumber</name>
    <dbReference type="NCBI Taxonomy" id="307972"/>
    <lineage>
        <taxon>Eukaryota</taxon>
        <taxon>Metazoa</taxon>
        <taxon>Echinodermata</taxon>
        <taxon>Eleutherozoa</taxon>
        <taxon>Echinozoa</taxon>
        <taxon>Holothuroidea</taxon>
        <taxon>Aspidochirotacea</taxon>
        <taxon>Aspidochirotida</taxon>
        <taxon>Stichopodidae</taxon>
        <taxon>Apostichopus</taxon>
    </lineage>
</organism>
<keyword evidence="5" id="KW-1185">Reference proteome</keyword>
<protein>
    <submittedName>
        <fullName evidence="4">Putative cyclin-K</fullName>
    </submittedName>
</protein>
<sequence>MPCWFYEPEDLLNTPSMKDGMDEGTEARYRREGARFIIEAGTAMKLRYDTMATGVVYFHRFYMFHTFKEFPRYRLTQGSLWSPCDVIIVDWSSLFIFGWKSRRNTKKCKDIIRIAKEILPDHHFAAFGDDPKEEIMTYERILLQTIKFDLQVEHPYSYLLKYAKTFKGDKEKIQKLVQMAWTFVNDSLCTTLCLQWEPHITAVAFLYLAGRLSKSDLLDWSGKSTKNKWWESLSEDVSLDIMEDQQILLGCSRKPLHQIDKSPLTSDAEKSKDEPRAKHSKSEVREAHTTASTPPPSKSKSVTIVHDKKQPVQNQCL</sequence>
<proteinExistence type="predicted"/>
<dbReference type="EMBL" id="MRZV01000235">
    <property type="protein sequence ID" value="PIK54754.1"/>
    <property type="molecule type" value="Genomic_DNA"/>
</dbReference>
<dbReference type="AlphaFoldDB" id="A0A2G8L3A7"/>
<dbReference type="Pfam" id="PF00134">
    <property type="entry name" value="Cyclin_N"/>
    <property type="match status" value="1"/>
</dbReference>
<feature type="domain" description="Cyclin N-terminal" evidence="3">
    <location>
        <begin position="18"/>
        <end position="150"/>
    </location>
</feature>
<dbReference type="Gene3D" id="1.10.472.10">
    <property type="entry name" value="Cyclin-like"/>
    <property type="match status" value="2"/>
</dbReference>
<feature type="compositionally biased region" description="Basic and acidic residues" evidence="2">
    <location>
        <begin position="267"/>
        <end position="288"/>
    </location>
</feature>
<evidence type="ECO:0000313" key="5">
    <source>
        <dbReference type="Proteomes" id="UP000230750"/>
    </source>
</evidence>
<evidence type="ECO:0000256" key="1">
    <source>
        <dbReference type="ARBA" id="ARBA00023127"/>
    </source>
</evidence>
<evidence type="ECO:0000313" key="4">
    <source>
        <dbReference type="EMBL" id="PIK54754.1"/>
    </source>
</evidence>
<dbReference type="PANTHER" id="PTHR10026">
    <property type="entry name" value="CYCLIN"/>
    <property type="match status" value="1"/>
</dbReference>
<dbReference type="STRING" id="307972.A0A2G8L3A7"/>
<gene>
    <name evidence="4" type="ORF">BSL78_08353</name>
</gene>
<dbReference type="GO" id="GO:0006357">
    <property type="term" value="P:regulation of transcription by RNA polymerase II"/>
    <property type="evidence" value="ECO:0007669"/>
    <property type="project" value="InterPro"/>
</dbReference>
<evidence type="ECO:0000259" key="3">
    <source>
        <dbReference type="Pfam" id="PF00134"/>
    </source>
</evidence>
<dbReference type="Proteomes" id="UP000230750">
    <property type="component" value="Unassembled WGS sequence"/>
</dbReference>
<feature type="region of interest" description="Disordered" evidence="2">
    <location>
        <begin position="259"/>
        <end position="317"/>
    </location>
</feature>
<keyword evidence="1" id="KW-0195">Cyclin</keyword>
<dbReference type="CDD" id="cd20531">
    <property type="entry name" value="CYCLIN_CCNK_rpt2"/>
    <property type="match status" value="1"/>
</dbReference>
<dbReference type="SUPFAM" id="SSF47954">
    <property type="entry name" value="Cyclin-like"/>
    <property type="match status" value="2"/>
</dbReference>
<name>A0A2G8L3A7_STIJA</name>
<dbReference type="GO" id="GO:0016538">
    <property type="term" value="F:cyclin-dependent protein serine/threonine kinase regulator activity"/>
    <property type="evidence" value="ECO:0007669"/>
    <property type="project" value="InterPro"/>
</dbReference>
<accession>A0A2G8L3A7</accession>
<reference evidence="4 5" key="1">
    <citation type="journal article" date="2017" name="PLoS Biol.">
        <title>The sea cucumber genome provides insights into morphological evolution and visceral regeneration.</title>
        <authorList>
            <person name="Zhang X."/>
            <person name="Sun L."/>
            <person name="Yuan J."/>
            <person name="Sun Y."/>
            <person name="Gao Y."/>
            <person name="Zhang L."/>
            <person name="Li S."/>
            <person name="Dai H."/>
            <person name="Hamel J.F."/>
            <person name="Liu C."/>
            <person name="Yu Y."/>
            <person name="Liu S."/>
            <person name="Lin W."/>
            <person name="Guo K."/>
            <person name="Jin S."/>
            <person name="Xu P."/>
            <person name="Storey K.B."/>
            <person name="Huan P."/>
            <person name="Zhang T."/>
            <person name="Zhou Y."/>
            <person name="Zhang J."/>
            <person name="Lin C."/>
            <person name="Li X."/>
            <person name="Xing L."/>
            <person name="Huo D."/>
            <person name="Sun M."/>
            <person name="Wang L."/>
            <person name="Mercier A."/>
            <person name="Li F."/>
            <person name="Yang H."/>
            <person name="Xiang J."/>
        </authorList>
    </citation>
    <scope>NUCLEOTIDE SEQUENCE [LARGE SCALE GENOMIC DNA]</scope>
    <source>
        <strain evidence="4">Shaxun</strain>
        <tissue evidence="4">Muscle</tissue>
    </source>
</reference>
<dbReference type="InterPro" id="IPR006671">
    <property type="entry name" value="Cyclin_N"/>
</dbReference>
<dbReference type="CDD" id="cd20530">
    <property type="entry name" value="CYCLIN_CCNK_rpt1"/>
    <property type="match status" value="1"/>
</dbReference>
<dbReference type="InterPro" id="IPR036915">
    <property type="entry name" value="Cyclin-like_sf"/>
</dbReference>
<comment type="caution">
    <text evidence="4">The sequence shown here is derived from an EMBL/GenBank/DDBJ whole genome shotgun (WGS) entry which is preliminary data.</text>
</comment>
<dbReference type="InterPro" id="IPR043198">
    <property type="entry name" value="Cyclin/Ssn8"/>
</dbReference>
<evidence type="ECO:0000256" key="2">
    <source>
        <dbReference type="SAM" id="MobiDB-lite"/>
    </source>
</evidence>